<dbReference type="InterPro" id="IPR007345">
    <property type="entry name" value="Polysacch_pyruvyl_Trfase"/>
</dbReference>
<gene>
    <name evidence="2" type="ORF">HC175_10980</name>
</gene>
<dbReference type="PANTHER" id="PTHR36836">
    <property type="entry name" value="COLANIC ACID BIOSYNTHESIS PROTEIN WCAK"/>
    <property type="match status" value="1"/>
</dbReference>
<accession>A0ABX1CZM8</accession>
<protein>
    <recommendedName>
        <fullName evidence="1">Polysaccharide pyruvyl transferase domain-containing protein</fullName>
    </recommendedName>
</protein>
<organism evidence="2 3">
    <name type="scientific">Salinimicrobium oceani</name>
    <dbReference type="NCBI Taxonomy" id="2722702"/>
    <lineage>
        <taxon>Bacteria</taxon>
        <taxon>Pseudomonadati</taxon>
        <taxon>Bacteroidota</taxon>
        <taxon>Flavobacteriia</taxon>
        <taxon>Flavobacteriales</taxon>
        <taxon>Flavobacteriaceae</taxon>
        <taxon>Salinimicrobium</taxon>
    </lineage>
</organism>
<keyword evidence="3" id="KW-1185">Reference proteome</keyword>
<evidence type="ECO:0000313" key="3">
    <source>
        <dbReference type="Proteomes" id="UP000703674"/>
    </source>
</evidence>
<dbReference type="PANTHER" id="PTHR36836:SF1">
    <property type="entry name" value="COLANIC ACID BIOSYNTHESIS PROTEIN WCAK"/>
    <property type="match status" value="1"/>
</dbReference>
<evidence type="ECO:0000313" key="2">
    <source>
        <dbReference type="EMBL" id="NJW53445.1"/>
    </source>
</evidence>
<evidence type="ECO:0000259" key="1">
    <source>
        <dbReference type="Pfam" id="PF04230"/>
    </source>
</evidence>
<reference evidence="2 3" key="1">
    <citation type="submission" date="2020-03" db="EMBL/GenBank/DDBJ databases">
        <title>Salinimicrobium sp. nov, isolated from SCS.</title>
        <authorList>
            <person name="Cao W.R."/>
        </authorList>
    </citation>
    <scope>NUCLEOTIDE SEQUENCE [LARGE SCALE GENOMIC DNA]</scope>
    <source>
        <strain evidence="3">J15B91</strain>
    </source>
</reference>
<dbReference type="EMBL" id="JAAVJR010000005">
    <property type="protein sequence ID" value="NJW53445.1"/>
    <property type="molecule type" value="Genomic_DNA"/>
</dbReference>
<dbReference type="Proteomes" id="UP000703674">
    <property type="component" value="Unassembled WGS sequence"/>
</dbReference>
<comment type="caution">
    <text evidence="2">The sequence shown here is derived from an EMBL/GenBank/DDBJ whole genome shotgun (WGS) entry which is preliminary data.</text>
</comment>
<dbReference type="RefSeq" id="WP_168138539.1">
    <property type="nucleotide sequence ID" value="NZ_JAAVJR010000005.1"/>
</dbReference>
<proteinExistence type="predicted"/>
<name>A0ABX1CZM8_9FLAO</name>
<dbReference type="Pfam" id="PF04230">
    <property type="entry name" value="PS_pyruv_trans"/>
    <property type="match status" value="1"/>
</dbReference>
<sequence>MIPYDERIKFRDLSKKRVNTRFAKSKILNFYSSNNNIGNYTPVLGIQKLLNQEYDVWCAHQQVDWDFVNTNYEKVIIGGAGLFHLSFENFWKDFTRECKIPAIVWGVGGIFPKDRSLKASVNNKVLKTALRKCDLINLRDDLSADYVDLPNIHISQCPTISYVDGVQNNRQKPKGVLYSSHEELLNQKEKNIVNKFLVDNVDFMFTDNIQYQFCGMNRILDKYLKSKLIVTTRLHGAIIAYGLGIPYLAISFDEKVDEFYRLYGNGFLVKSLEDLNNADVEYILNNAQDQIPDLTLVHEFSNEVLIWTRDN</sequence>
<feature type="domain" description="Polysaccharide pyruvyl transferase" evidence="1">
    <location>
        <begin position="37"/>
        <end position="252"/>
    </location>
</feature>